<keyword evidence="11" id="KW-1185">Reference proteome</keyword>
<dbReference type="AlphaFoldDB" id="A0A9P2WQX0"/>
<gene>
    <name evidence="10" type="ORF">TM51_06941</name>
</gene>
<feature type="transmembrane region" description="Helical" evidence="7">
    <location>
        <begin position="37"/>
        <end position="55"/>
    </location>
</feature>
<keyword evidence="5 7" id="KW-1133">Transmembrane helix</keyword>
<feature type="transmembrane region" description="Helical" evidence="7">
    <location>
        <begin position="155"/>
        <end position="174"/>
    </location>
</feature>
<feature type="compositionally biased region" description="Low complexity" evidence="8">
    <location>
        <begin position="15"/>
        <end position="26"/>
    </location>
</feature>
<dbReference type="Gene3D" id="1.10.3720.10">
    <property type="entry name" value="MetI-like"/>
    <property type="match status" value="1"/>
</dbReference>
<evidence type="ECO:0000313" key="10">
    <source>
        <dbReference type="EMBL" id="EOR71595.1"/>
    </source>
</evidence>
<feature type="domain" description="ABC transmembrane type-1" evidence="9">
    <location>
        <begin position="89"/>
        <end position="273"/>
    </location>
</feature>
<reference evidence="10 11" key="1">
    <citation type="journal article" date="2013" name="Genome Announc.">
        <title>Draft Genome Sequence of the Lignocellulose Decomposer Thermobifida fusca Strain TM51.</title>
        <authorList>
            <person name="Toth A."/>
            <person name="Barna T."/>
            <person name="Nagy I."/>
            <person name="Horvath B."/>
            <person name="Nagy I."/>
            <person name="Tancsics A."/>
            <person name="Kriszt B."/>
            <person name="Baka E."/>
            <person name="Fekete C."/>
            <person name="Kukolya J."/>
        </authorList>
    </citation>
    <scope>NUCLEOTIDE SEQUENCE [LARGE SCALE GENOMIC DNA]</scope>
    <source>
        <strain evidence="10 11">TM51</strain>
    </source>
</reference>
<evidence type="ECO:0000256" key="3">
    <source>
        <dbReference type="ARBA" id="ARBA00022475"/>
    </source>
</evidence>
<proteinExistence type="inferred from homology"/>
<keyword evidence="6 7" id="KW-0472">Membrane</keyword>
<evidence type="ECO:0000256" key="7">
    <source>
        <dbReference type="RuleBase" id="RU363032"/>
    </source>
</evidence>
<dbReference type="PROSITE" id="PS50928">
    <property type="entry name" value="ABC_TM1"/>
    <property type="match status" value="1"/>
</dbReference>
<comment type="caution">
    <text evidence="10">The sequence shown here is derived from an EMBL/GenBank/DDBJ whole genome shotgun (WGS) entry which is preliminary data.</text>
</comment>
<dbReference type="InterPro" id="IPR000515">
    <property type="entry name" value="MetI-like"/>
</dbReference>
<evidence type="ECO:0000256" key="4">
    <source>
        <dbReference type="ARBA" id="ARBA00022692"/>
    </source>
</evidence>
<feature type="transmembrane region" description="Helical" evidence="7">
    <location>
        <begin position="96"/>
        <end position="115"/>
    </location>
</feature>
<keyword evidence="3" id="KW-1003">Cell membrane</keyword>
<dbReference type="PANTHER" id="PTHR30151">
    <property type="entry name" value="ALKANE SULFONATE ABC TRANSPORTER-RELATED, MEMBRANE SUBUNIT"/>
    <property type="match status" value="1"/>
</dbReference>
<evidence type="ECO:0000259" key="9">
    <source>
        <dbReference type="PROSITE" id="PS50928"/>
    </source>
</evidence>
<dbReference type="Pfam" id="PF00528">
    <property type="entry name" value="BPD_transp_1"/>
    <property type="match status" value="1"/>
</dbReference>
<dbReference type="InterPro" id="IPR035906">
    <property type="entry name" value="MetI-like_sf"/>
</dbReference>
<name>A0A9P2WQX0_THEFU</name>
<dbReference type="GO" id="GO:0005886">
    <property type="term" value="C:plasma membrane"/>
    <property type="evidence" value="ECO:0007669"/>
    <property type="project" value="UniProtKB-SubCell"/>
</dbReference>
<feature type="region of interest" description="Disordered" evidence="8">
    <location>
        <begin position="1"/>
        <end position="30"/>
    </location>
</feature>
<feature type="transmembrane region" description="Helical" evidence="7">
    <location>
        <begin position="195"/>
        <end position="216"/>
    </location>
</feature>
<evidence type="ECO:0000256" key="5">
    <source>
        <dbReference type="ARBA" id="ARBA00022989"/>
    </source>
</evidence>
<dbReference type="PANTHER" id="PTHR30151:SF20">
    <property type="entry name" value="ABC TRANSPORTER PERMEASE PROTEIN HI_0355-RELATED"/>
    <property type="match status" value="1"/>
</dbReference>
<evidence type="ECO:0000313" key="11">
    <source>
        <dbReference type="Proteomes" id="UP000014184"/>
    </source>
</evidence>
<dbReference type="Proteomes" id="UP000014184">
    <property type="component" value="Unassembled WGS sequence"/>
</dbReference>
<feature type="transmembrane region" description="Helical" evidence="7">
    <location>
        <begin position="236"/>
        <end position="265"/>
    </location>
</feature>
<dbReference type="RefSeq" id="WP_011291747.1">
    <property type="nucleotide sequence ID" value="NZ_AOSG01000032.1"/>
</dbReference>
<comment type="similarity">
    <text evidence="7">Belongs to the binding-protein-dependent transport system permease family.</text>
</comment>
<keyword evidence="2 7" id="KW-0813">Transport</keyword>
<organism evidence="10 11">
    <name type="scientific">Thermobifida fusca TM51</name>
    <dbReference type="NCBI Taxonomy" id="1169414"/>
    <lineage>
        <taxon>Bacteria</taxon>
        <taxon>Bacillati</taxon>
        <taxon>Actinomycetota</taxon>
        <taxon>Actinomycetes</taxon>
        <taxon>Streptosporangiales</taxon>
        <taxon>Nocardiopsidaceae</taxon>
        <taxon>Thermobifida</taxon>
    </lineage>
</organism>
<keyword evidence="4 7" id="KW-0812">Transmembrane</keyword>
<evidence type="ECO:0000256" key="2">
    <source>
        <dbReference type="ARBA" id="ARBA00022448"/>
    </source>
</evidence>
<sequence>MSVSTTVTEPDKTTTDSAAPATAPQPRRSRARWRPRLHHFVQLCVIVVLLASWELSAGRLIDDLLTSRPSEVFPTFWSWVVSGELLYHASSTFKDAFLGLLAGGGLGLVVGCVLGQSQWLARVCEPFITAFYTMPKHALIPLFIMWVGIGSELRVLTAAAIVFFLVFYNTFFGIRDVSKNLVDSVRVMGGTAFDVLFRVMLPSALIWVFAALKLAVPQAIVGVVVAEMLAGDRGLGFLVAMHAGTFNSDGTFAAIFALLIVGFLVDRLMNLVTRRALLWKNNDTTA</sequence>
<protein>
    <submittedName>
        <fullName evidence="10">ABC transporter permease</fullName>
    </submittedName>
</protein>
<evidence type="ECO:0000256" key="8">
    <source>
        <dbReference type="SAM" id="MobiDB-lite"/>
    </source>
</evidence>
<dbReference type="SUPFAM" id="SSF161098">
    <property type="entry name" value="MetI-like"/>
    <property type="match status" value="1"/>
</dbReference>
<dbReference type="EMBL" id="AOSG01000032">
    <property type="protein sequence ID" value="EOR71595.1"/>
    <property type="molecule type" value="Genomic_DNA"/>
</dbReference>
<dbReference type="GO" id="GO:0055085">
    <property type="term" value="P:transmembrane transport"/>
    <property type="evidence" value="ECO:0007669"/>
    <property type="project" value="InterPro"/>
</dbReference>
<evidence type="ECO:0000256" key="1">
    <source>
        <dbReference type="ARBA" id="ARBA00004651"/>
    </source>
</evidence>
<evidence type="ECO:0000256" key="6">
    <source>
        <dbReference type="ARBA" id="ARBA00023136"/>
    </source>
</evidence>
<feature type="transmembrane region" description="Helical" evidence="7">
    <location>
        <begin position="127"/>
        <end position="149"/>
    </location>
</feature>
<accession>A0A9P2WQX0</accession>
<dbReference type="CDD" id="cd06261">
    <property type="entry name" value="TM_PBP2"/>
    <property type="match status" value="1"/>
</dbReference>
<comment type="subcellular location">
    <subcellularLocation>
        <location evidence="1 7">Cell membrane</location>
        <topology evidence="1 7">Multi-pass membrane protein</topology>
    </subcellularLocation>
</comment>